<evidence type="ECO:0000313" key="1">
    <source>
        <dbReference type="EMBL" id="KAG9448152.1"/>
    </source>
</evidence>
<dbReference type="AlphaFoldDB" id="A0AAV7EKQ2"/>
<protein>
    <submittedName>
        <fullName evidence="1">Uncharacterized protein</fullName>
    </submittedName>
</protein>
<name>A0AAV7EKQ2_ARIFI</name>
<dbReference type="EMBL" id="JAINDJ010000005">
    <property type="protein sequence ID" value="KAG9448152.1"/>
    <property type="molecule type" value="Genomic_DNA"/>
</dbReference>
<organism evidence="1 2">
    <name type="scientific">Aristolochia fimbriata</name>
    <name type="common">White veined hardy Dutchman's pipe vine</name>
    <dbReference type="NCBI Taxonomy" id="158543"/>
    <lineage>
        <taxon>Eukaryota</taxon>
        <taxon>Viridiplantae</taxon>
        <taxon>Streptophyta</taxon>
        <taxon>Embryophyta</taxon>
        <taxon>Tracheophyta</taxon>
        <taxon>Spermatophyta</taxon>
        <taxon>Magnoliopsida</taxon>
        <taxon>Magnoliidae</taxon>
        <taxon>Piperales</taxon>
        <taxon>Aristolochiaceae</taxon>
        <taxon>Aristolochia</taxon>
    </lineage>
</organism>
<sequence>MRQQDTMELFVEAESKINPGQSKRAPLSPPNLVPVIEHSPLKRRRELHPIMHSFAFLVNILDYRAGAKVEKPSEMFEGGTLSALHASSSIPSYAHGLS</sequence>
<comment type="caution">
    <text evidence="1">The sequence shown here is derived from an EMBL/GenBank/DDBJ whole genome shotgun (WGS) entry which is preliminary data.</text>
</comment>
<evidence type="ECO:0000313" key="2">
    <source>
        <dbReference type="Proteomes" id="UP000825729"/>
    </source>
</evidence>
<dbReference type="Proteomes" id="UP000825729">
    <property type="component" value="Unassembled WGS sequence"/>
</dbReference>
<accession>A0AAV7EKQ2</accession>
<proteinExistence type="predicted"/>
<reference evidence="1 2" key="1">
    <citation type="submission" date="2021-07" db="EMBL/GenBank/DDBJ databases">
        <title>The Aristolochia fimbriata genome: insights into angiosperm evolution, floral development and chemical biosynthesis.</title>
        <authorList>
            <person name="Jiao Y."/>
        </authorList>
    </citation>
    <scope>NUCLEOTIDE SEQUENCE [LARGE SCALE GENOMIC DNA]</scope>
    <source>
        <strain evidence="1">IBCAS-2021</strain>
        <tissue evidence="1">Leaf</tissue>
    </source>
</reference>
<keyword evidence="2" id="KW-1185">Reference proteome</keyword>
<gene>
    <name evidence="1" type="ORF">H6P81_014280</name>
</gene>